<feature type="compositionally biased region" description="Basic and acidic residues" evidence="1">
    <location>
        <begin position="35"/>
        <end position="49"/>
    </location>
</feature>
<feature type="compositionally biased region" description="Basic and acidic residues" evidence="1">
    <location>
        <begin position="1252"/>
        <end position="1270"/>
    </location>
</feature>
<feature type="compositionally biased region" description="Low complexity" evidence="1">
    <location>
        <begin position="1386"/>
        <end position="1398"/>
    </location>
</feature>
<feature type="compositionally biased region" description="Polar residues" evidence="1">
    <location>
        <begin position="362"/>
        <end position="376"/>
    </location>
</feature>
<feature type="compositionally biased region" description="Basic and acidic residues" evidence="1">
    <location>
        <begin position="1055"/>
        <end position="1074"/>
    </location>
</feature>
<feature type="compositionally biased region" description="Low complexity" evidence="1">
    <location>
        <begin position="1311"/>
        <end position="1326"/>
    </location>
</feature>
<feature type="compositionally biased region" description="Low complexity" evidence="1">
    <location>
        <begin position="606"/>
        <end position="626"/>
    </location>
</feature>
<feature type="region of interest" description="Disordered" evidence="1">
    <location>
        <begin position="1378"/>
        <end position="1402"/>
    </location>
</feature>
<dbReference type="EMBL" id="LJIG01016027">
    <property type="protein sequence ID" value="KRT81833.1"/>
    <property type="molecule type" value="Genomic_DNA"/>
</dbReference>
<feature type="region of interest" description="Disordered" evidence="1">
    <location>
        <begin position="493"/>
        <end position="512"/>
    </location>
</feature>
<feature type="region of interest" description="Disordered" evidence="1">
    <location>
        <begin position="522"/>
        <end position="548"/>
    </location>
</feature>
<protein>
    <submittedName>
        <fullName evidence="2">Uncharacterized protein</fullName>
    </submittedName>
</protein>
<accession>A0A0T6B388</accession>
<feature type="compositionally biased region" description="Basic and acidic residues" evidence="1">
    <location>
        <begin position="938"/>
        <end position="959"/>
    </location>
</feature>
<evidence type="ECO:0000313" key="2">
    <source>
        <dbReference type="EMBL" id="KRT81833.1"/>
    </source>
</evidence>
<feature type="compositionally biased region" description="Basic residues" evidence="1">
    <location>
        <begin position="1283"/>
        <end position="1293"/>
    </location>
</feature>
<organism evidence="2 3">
    <name type="scientific">Oryctes borbonicus</name>
    <dbReference type="NCBI Taxonomy" id="1629725"/>
    <lineage>
        <taxon>Eukaryota</taxon>
        <taxon>Metazoa</taxon>
        <taxon>Ecdysozoa</taxon>
        <taxon>Arthropoda</taxon>
        <taxon>Hexapoda</taxon>
        <taxon>Insecta</taxon>
        <taxon>Pterygota</taxon>
        <taxon>Neoptera</taxon>
        <taxon>Endopterygota</taxon>
        <taxon>Coleoptera</taxon>
        <taxon>Polyphaga</taxon>
        <taxon>Scarabaeiformia</taxon>
        <taxon>Scarabaeidae</taxon>
        <taxon>Dynastinae</taxon>
        <taxon>Oryctes</taxon>
    </lineage>
</organism>
<feature type="compositionally biased region" description="Low complexity" evidence="1">
    <location>
        <begin position="918"/>
        <end position="935"/>
    </location>
</feature>
<dbReference type="OrthoDB" id="2448405at2759"/>
<name>A0A0T6B388_9SCAR</name>
<feature type="region of interest" description="Disordered" evidence="1">
    <location>
        <begin position="916"/>
        <end position="968"/>
    </location>
</feature>
<gene>
    <name evidence="2" type="ORF">AMK59_5408</name>
</gene>
<feature type="region of interest" description="Disordered" evidence="1">
    <location>
        <begin position="1224"/>
        <end position="1326"/>
    </location>
</feature>
<feature type="region of interest" description="Disordered" evidence="1">
    <location>
        <begin position="351"/>
        <end position="376"/>
    </location>
</feature>
<reference evidence="2 3" key="1">
    <citation type="submission" date="2015-09" db="EMBL/GenBank/DDBJ databases">
        <title>Draft genome of the scarab beetle Oryctes borbonicus.</title>
        <authorList>
            <person name="Meyer J.M."/>
            <person name="Markov G.V."/>
            <person name="Baskaran P."/>
            <person name="Herrmann M."/>
            <person name="Sommer R.J."/>
            <person name="Roedelsperger C."/>
        </authorList>
    </citation>
    <scope>NUCLEOTIDE SEQUENCE [LARGE SCALE GENOMIC DNA]</scope>
    <source>
        <strain evidence="2">OB123</strain>
        <tissue evidence="2">Whole animal</tissue>
    </source>
</reference>
<feature type="region of interest" description="Disordered" evidence="1">
    <location>
        <begin position="1054"/>
        <end position="1205"/>
    </location>
</feature>
<comment type="caution">
    <text evidence="2">The sequence shown here is derived from an EMBL/GenBank/DDBJ whole genome shotgun (WGS) entry which is preliminary data.</text>
</comment>
<feature type="region of interest" description="Disordered" evidence="1">
    <location>
        <begin position="34"/>
        <end position="62"/>
    </location>
</feature>
<evidence type="ECO:0000313" key="3">
    <source>
        <dbReference type="Proteomes" id="UP000051574"/>
    </source>
</evidence>
<evidence type="ECO:0000256" key="1">
    <source>
        <dbReference type="SAM" id="MobiDB-lite"/>
    </source>
</evidence>
<feature type="compositionally biased region" description="Basic and acidic residues" evidence="1">
    <location>
        <begin position="1159"/>
        <end position="1169"/>
    </location>
</feature>
<sequence>MESKGTDEPNILTSQVLDYCNRYSRNQNFSSYLRGKADDKEDSKYEEVRPSLTGSENNENNINTGNIIDEQVRFPSPTSSVTSNRKLEWDNLADIGYGNCMKQKSLHKSLSLPVLTTLEKIQLSERKLRLSPEGNVIDHGTQTQSSMKYLPCESVSSSSCKEVSSLTTTETTSSPKENFTAIDTTSTVSSKLATIPTETDSTDIDCTVVDGKSVIPLAKYIGLPMAESTPNNVKEKIYPEANPKIEQNIDLNNPIGARPEGLSSGNNVNELKCIARCFRSNIKHLSLTKPFAVECHDKKQISDKDIQTTIVITTRSIAVQTDGSRENEDNVIENKIEPVYEEKQIVEYVKHGTSSDEPSFRSLGTNTDSDKMSQGNSSEYLHSDHVTNGLEVHKSRIQGCMSDYSPENENIPNKNGNRKTIVENEKISDSSSKANPLAELISTKLSEHVITDVDKSINILQKLLKSKKYDKITKQYYIKKIVQKIANCNYSSETSLNSDVPSPTTDDSQHQNGAADAIKANQPTYTSSDEEARKAQPQEPVNSIANKKINNTFSTEILPEEPTVESCTNSKQSSKLKDARFTILHVTKHKASDELSQIGDVNPDHSLSLQSNPQSSSQTPDSSGESRSLRNWKKNMTKSEKLLEDKLSRMHGGDTTSNDSDLLNFAKKERENQINWINNEINHLHKLKDMLQKKGKRNTPNVEALMKPQPEEMIQRNKTTAVYVITTEKSSISSSSSYKSTRKPITSQSTSKKCDCLSSKKENVPCDFTDCPFLKHTSDKPLKLKNFNKMLKKDIKMLPHLANFPEFECNSDIENAKLIANEVYAGSNPNTWVKRYVFEIPVEENENPYATRKKREQTFTAEHNVRPYIPKLPNCDLQADTQNAKLIASEICKGSMPNTCIRRYVFEIPLFNEDEATGRSAETSTSRTTKSKPPSADGKLRSHKESKPSTSKRKLEPKSSCECNDFLQPTKQDESNKIDIPLEDRKYESSDIVCICQIGDKARSEPCSCDDPKKIPVKVIKADVLSDPRKKYRVCVQKSTTGDIVSYAELPDGAGMEKADQTASQRKYERKESLVESEETVDTHIQKKSSTEFSGDDGSLSKRITKIETSSETQRKKYTDSYSNTYSVRERRHIVSDGGMRSKPKHKHKGTSSIIEASLDDKVSKEKGSYSKGLITGIGGRRRDDSSSDDEEQDSKKGNKVKVREKVKIYSNRFMKASAQRIREDKEGYDLSPAGTSPTAVQVSESINTEEEEKHSIGIQYEKELSKDVKVSTSASSDIQSNKHPKKPKKRDIRSKSKKEDASSKSKMHDTSSSSYGSDSSESSYSTEDVYIPKLPNCDLQADTQNAKLIASEICKGSMPNTCIRRYVFEIPLFNEDDASGRSAETSTSQTTKSKPPSADGKLSANLFMLQYRRSKISLQTA</sequence>
<proteinExistence type="predicted"/>
<feature type="region of interest" description="Disordered" evidence="1">
    <location>
        <begin position="594"/>
        <end position="636"/>
    </location>
</feature>
<feature type="compositionally biased region" description="Basic and acidic residues" evidence="1">
    <location>
        <begin position="1194"/>
        <end position="1205"/>
    </location>
</feature>
<feature type="compositionally biased region" description="Polar residues" evidence="1">
    <location>
        <begin position="1234"/>
        <end position="1247"/>
    </location>
</feature>
<dbReference type="Proteomes" id="UP000051574">
    <property type="component" value="Unassembled WGS sequence"/>
</dbReference>
<feature type="compositionally biased region" description="Polar residues" evidence="1">
    <location>
        <begin position="539"/>
        <end position="548"/>
    </location>
</feature>
<feature type="compositionally biased region" description="Basic and acidic residues" evidence="1">
    <location>
        <begin position="1294"/>
        <end position="1310"/>
    </location>
</feature>
<keyword evidence="3" id="KW-1185">Reference proteome</keyword>
<feature type="compositionally biased region" description="Polar residues" evidence="1">
    <location>
        <begin position="1271"/>
        <end position="1282"/>
    </location>
</feature>